<dbReference type="Gene3D" id="3.30.300.30">
    <property type="match status" value="1"/>
</dbReference>
<comment type="similarity">
    <text evidence="1">Belongs to the ATP-dependent AMP-binding enzyme family.</text>
</comment>
<proteinExistence type="inferred from homology"/>
<feature type="compositionally biased region" description="Basic and acidic residues" evidence="3">
    <location>
        <begin position="519"/>
        <end position="529"/>
    </location>
</feature>
<evidence type="ECO:0000313" key="7">
    <source>
        <dbReference type="Proteomes" id="UP000509448"/>
    </source>
</evidence>
<dbReference type="InterPro" id="IPR000873">
    <property type="entry name" value="AMP-dep_synth/lig_dom"/>
</dbReference>
<evidence type="ECO:0000256" key="2">
    <source>
        <dbReference type="ARBA" id="ARBA00022598"/>
    </source>
</evidence>
<dbReference type="Gene3D" id="3.40.50.12780">
    <property type="entry name" value="N-terminal domain of ligase-like"/>
    <property type="match status" value="1"/>
</dbReference>
<dbReference type="RefSeq" id="WP_174448588.1">
    <property type="nucleotide sequence ID" value="NZ_AP018732.1"/>
</dbReference>
<feature type="domain" description="AMP-dependent synthetase/ligase" evidence="4">
    <location>
        <begin position="9"/>
        <end position="374"/>
    </location>
</feature>
<dbReference type="PANTHER" id="PTHR24096:SF149">
    <property type="entry name" value="AMP-BINDING DOMAIN-CONTAINING PROTEIN-RELATED"/>
    <property type="match status" value="1"/>
</dbReference>
<evidence type="ECO:0000256" key="1">
    <source>
        <dbReference type="ARBA" id="ARBA00006432"/>
    </source>
</evidence>
<dbReference type="AlphaFoldDB" id="A0A4P2VN20"/>
<evidence type="ECO:0000313" key="6">
    <source>
        <dbReference type="EMBL" id="BBE42345.1"/>
    </source>
</evidence>
<dbReference type="GO" id="GO:0004467">
    <property type="term" value="F:long-chain fatty acid-CoA ligase activity"/>
    <property type="evidence" value="ECO:0007669"/>
    <property type="project" value="UniProtKB-EC"/>
</dbReference>
<dbReference type="KEGG" id="ccai:NAS2_0956"/>
<dbReference type="SUPFAM" id="SSF56801">
    <property type="entry name" value="Acetyl-CoA synthetase-like"/>
    <property type="match status" value="1"/>
</dbReference>
<dbReference type="InterPro" id="IPR042099">
    <property type="entry name" value="ANL_N_sf"/>
</dbReference>
<feature type="domain" description="AMP-binding enzyme C-terminal" evidence="5">
    <location>
        <begin position="425"/>
        <end position="496"/>
    </location>
</feature>
<dbReference type="Pfam" id="PF00501">
    <property type="entry name" value="AMP-binding"/>
    <property type="match status" value="1"/>
</dbReference>
<protein>
    <submittedName>
        <fullName evidence="6">Long-chain-fatty-acid--CoA ligase</fullName>
        <ecNumber evidence="6">6.2.1.3</ecNumber>
    </submittedName>
</protein>
<organism evidence="6 7">
    <name type="scientific">Conexivisphaera calida</name>
    <dbReference type="NCBI Taxonomy" id="1874277"/>
    <lineage>
        <taxon>Archaea</taxon>
        <taxon>Nitrososphaerota</taxon>
        <taxon>Conexivisphaeria</taxon>
        <taxon>Conexivisphaerales</taxon>
        <taxon>Conexivisphaeraceae</taxon>
        <taxon>Conexivisphaera</taxon>
    </lineage>
</organism>
<dbReference type="EC" id="6.2.1.3" evidence="6"/>
<evidence type="ECO:0000259" key="5">
    <source>
        <dbReference type="Pfam" id="PF13193"/>
    </source>
</evidence>
<dbReference type="PROSITE" id="PS00455">
    <property type="entry name" value="AMP_BINDING"/>
    <property type="match status" value="1"/>
</dbReference>
<dbReference type="InterPro" id="IPR025110">
    <property type="entry name" value="AMP-bd_C"/>
</dbReference>
<name>A0A4P2VN20_9ARCH</name>
<feature type="region of interest" description="Disordered" evidence="3">
    <location>
        <begin position="513"/>
        <end position="537"/>
    </location>
</feature>
<dbReference type="InterPro" id="IPR045851">
    <property type="entry name" value="AMP-bd_C_sf"/>
</dbReference>
<dbReference type="OrthoDB" id="35688at2157"/>
<gene>
    <name evidence="6" type="ORF">NAS2_0956</name>
</gene>
<keyword evidence="2 6" id="KW-0436">Ligase</keyword>
<sequence>MANISTFIDNNARYWPRKPVAVFPERGVSFTYHELLAEVNSFTNALRSLGVSKGDRVAVYMPNTPETLISFLGTWRMGATAVPMNVALKDFEVKHLLNDSGASVVVTTSQGYDVLEHVMDEVPDLRHVIVVDGRAGAAIPWRELVGKSKPSGRAENCEQDCLAQLQYTSGTTGLPKGAMLTHCNWIAAFDAERWALGLTDGDVELYIYPMVHVGFSWALTALKYGATVVFMERYSMDRYLRYAAEYNVTILSTMPPVMSDLVNGPGGVEEYLRTVRVAITGGAPTPQSIWEKWSSRFRIPVLNAYGLSETIVVGSAPGTVPGWEHLSKGYRSVGAPIGYSEVKIVDPGDPEKELGTGEVGEIALRGPAIARGYWKNEEATRESFMPDGWFLTGDMGFLDEDGVLYVTDRKKDMIITSGFKVYPAEVESILLRNPKIKEVAVFAKYDERRGEVPVAAVVLKPGERATADEILEWAKQHMIGYKVPRDVIFMEELPKMSGWKVLRRALRERFGNFPLQENQGKDKKEEKEQANTQVTGS</sequence>
<keyword evidence="7" id="KW-1185">Reference proteome</keyword>
<dbReference type="InterPro" id="IPR020845">
    <property type="entry name" value="AMP-binding_CS"/>
</dbReference>
<accession>A0A4P2VN20</accession>
<dbReference type="Proteomes" id="UP000509448">
    <property type="component" value="Chromosome"/>
</dbReference>
<dbReference type="Pfam" id="PF13193">
    <property type="entry name" value="AMP-binding_C"/>
    <property type="match status" value="1"/>
</dbReference>
<reference evidence="6 7" key="1">
    <citation type="journal article" date="2019" name="ISME J.">
        <title>Isolation and characterization of a thermophilic sulfur- and iron-reducing thaumarchaeote from a terrestrial acidic hot spring.</title>
        <authorList>
            <person name="Kato S."/>
            <person name="Itoh T."/>
            <person name="Yuki M."/>
            <person name="Nagamori M."/>
            <person name="Ohnishi M."/>
            <person name="Uematsu K."/>
            <person name="Suzuki K."/>
            <person name="Takashina T."/>
            <person name="Ohkuma M."/>
        </authorList>
    </citation>
    <scope>NUCLEOTIDE SEQUENCE [LARGE SCALE GENOMIC DNA]</scope>
    <source>
        <strain evidence="6 7">NAS-02</strain>
    </source>
</reference>
<dbReference type="EMBL" id="AP018732">
    <property type="protein sequence ID" value="BBE42345.1"/>
    <property type="molecule type" value="Genomic_DNA"/>
</dbReference>
<evidence type="ECO:0000259" key="4">
    <source>
        <dbReference type="Pfam" id="PF00501"/>
    </source>
</evidence>
<dbReference type="PANTHER" id="PTHR24096">
    <property type="entry name" value="LONG-CHAIN-FATTY-ACID--COA LIGASE"/>
    <property type="match status" value="1"/>
</dbReference>
<dbReference type="GeneID" id="55584769"/>
<evidence type="ECO:0000256" key="3">
    <source>
        <dbReference type="SAM" id="MobiDB-lite"/>
    </source>
</evidence>